<comment type="caution">
    <text evidence="1">Lacks conserved residue(s) required for the propagation of feature annotation.</text>
</comment>
<evidence type="ECO:0000259" key="5">
    <source>
        <dbReference type="Pfam" id="PF00082"/>
    </source>
</evidence>
<evidence type="ECO:0000256" key="1">
    <source>
        <dbReference type="PROSITE-ProRule" id="PRU01240"/>
    </source>
</evidence>
<organism evidence="6 7">
    <name type="scientific">Nocardioides panacisoli</name>
    <dbReference type="NCBI Taxonomy" id="627624"/>
    <lineage>
        <taxon>Bacteria</taxon>
        <taxon>Bacillati</taxon>
        <taxon>Actinomycetota</taxon>
        <taxon>Actinomycetes</taxon>
        <taxon>Propionibacteriales</taxon>
        <taxon>Nocardioidaceae</taxon>
        <taxon>Nocardioides</taxon>
    </lineage>
</organism>
<reference evidence="7" key="1">
    <citation type="journal article" date="2019" name="Int. J. Syst. Evol. Microbiol.">
        <title>The Global Catalogue of Microorganisms (GCM) 10K type strain sequencing project: providing services to taxonomists for standard genome sequencing and annotation.</title>
        <authorList>
            <consortium name="The Broad Institute Genomics Platform"/>
            <consortium name="The Broad Institute Genome Sequencing Center for Infectious Disease"/>
            <person name="Wu L."/>
            <person name="Ma J."/>
        </authorList>
    </citation>
    <scope>NUCLEOTIDE SEQUENCE [LARGE SCALE GENOMIC DNA]</scope>
    <source>
        <strain evidence="7">JCM 16953</strain>
    </source>
</reference>
<gene>
    <name evidence="6" type="ORF">GCM10022242_22600</name>
</gene>
<keyword evidence="7" id="KW-1185">Reference proteome</keyword>
<feature type="region of interest" description="Disordered" evidence="2">
    <location>
        <begin position="26"/>
        <end position="46"/>
    </location>
</feature>
<protein>
    <recommendedName>
        <fullName evidence="5">Peptidase S8/S53 domain-containing protein</fullName>
    </recommendedName>
</protein>
<evidence type="ECO:0000256" key="2">
    <source>
        <dbReference type="SAM" id="MobiDB-lite"/>
    </source>
</evidence>
<feature type="chain" id="PRO_5046889289" description="Peptidase S8/S53 domain-containing protein" evidence="4">
    <location>
        <begin position="25"/>
        <end position="421"/>
    </location>
</feature>
<dbReference type="InterPro" id="IPR036852">
    <property type="entry name" value="Peptidase_S8/S53_dom_sf"/>
</dbReference>
<dbReference type="InterPro" id="IPR000209">
    <property type="entry name" value="Peptidase_S8/S53_dom"/>
</dbReference>
<keyword evidence="3" id="KW-1133">Transmembrane helix</keyword>
<sequence>MRLSVLPAAALLAACVTAPGAAHADATPAQCTETGPTSPRTAPVTGSNSVYDALRIGATADLFEGTARAPGQGVTVVVVGPRVAAPGVEAVDLGLRSADGSSPYGAIAAGVVRGPDEGGVPIGFAPGARVVAAEVYDTDYGLGIEGAAEPDADRVAAGLEWVHAQRGQLGDRVVALVPQAVGKDDRLTAAVKRLASDGVLVVAGIGDRPETSDTSSPLSAFAGAEGTDLPPGEDARGATWPAGYGSVLAVGVPPLPGDTDVSDYVVPNSDVDVSAPTVGGVSWGGNGISCRIDVASSQVAAAEVAAVAALVWSAPGHEQDTARELRDRLVRTAAGSDAPGALSPVSGAGIVQPLDAVQRIDVGRAEPGDVVERATPAPAPEPRTDDLAGTRRDALWWGLVAGGALVVAVLLRPVLNRRRGS</sequence>
<dbReference type="RefSeq" id="WP_344775406.1">
    <property type="nucleotide sequence ID" value="NZ_BAABAH010000007.1"/>
</dbReference>
<keyword evidence="4" id="KW-0732">Signal</keyword>
<name>A0ABP7IJX5_9ACTN</name>
<feature type="domain" description="Peptidase S8/S53" evidence="5">
    <location>
        <begin position="106"/>
        <end position="335"/>
    </location>
</feature>
<evidence type="ECO:0000256" key="4">
    <source>
        <dbReference type="SAM" id="SignalP"/>
    </source>
</evidence>
<dbReference type="EMBL" id="BAABAH010000007">
    <property type="protein sequence ID" value="GAA3820425.1"/>
    <property type="molecule type" value="Genomic_DNA"/>
</dbReference>
<feature type="compositionally biased region" description="Polar residues" evidence="2">
    <location>
        <begin position="30"/>
        <end position="46"/>
    </location>
</feature>
<keyword evidence="3" id="KW-0472">Membrane</keyword>
<dbReference type="PROSITE" id="PS51257">
    <property type="entry name" value="PROKAR_LIPOPROTEIN"/>
    <property type="match status" value="1"/>
</dbReference>
<comment type="caution">
    <text evidence="6">The sequence shown here is derived from an EMBL/GenBank/DDBJ whole genome shotgun (WGS) entry which is preliminary data.</text>
</comment>
<dbReference type="SUPFAM" id="SSF52743">
    <property type="entry name" value="Subtilisin-like"/>
    <property type="match status" value="1"/>
</dbReference>
<dbReference type="PROSITE" id="PS51892">
    <property type="entry name" value="SUBTILASE"/>
    <property type="match status" value="1"/>
</dbReference>
<feature type="transmembrane region" description="Helical" evidence="3">
    <location>
        <begin position="394"/>
        <end position="415"/>
    </location>
</feature>
<keyword evidence="3" id="KW-0812">Transmembrane</keyword>
<dbReference type="Pfam" id="PF00082">
    <property type="entry name" value="Peptidase_S8"/>
    <property type="match status" value="1"/>
</dbReference>
<accession>A0ABP7IJX5</accession>
<dbReference type="Proteomes" id="UP001501821">
    <property type="component" value="Unassembled WGS sequence"/>
</dbReference>
<evidence type="ECO:0000256" key="3">
    <source>
        <dbReference type="SAM" id="Phobius"/>
    </source>
</evidence>
<evidence type="ECO:0000313" key="6">
    <source>
        <dbReference type="EMBL" id="GAA3820425.1"/>
    </source>
</evidence>
<dbReference type="Gene3D" id="3.40.50.200">
    <property type="entry name" value="Peptidase S8/S53 domain"/>
    <property type="match status" value="1"/>
</dbReference>
<feature type="region of interest" description="Disordered" evidence="2">
    <location>
        <begin position="207"/>
        <end position="240"/>
    </location>
</feature>
<evidence type="ECO:0000313" key="7">
    <source>
        <dbReference type="Proteomes" id="UP001501821"/>
    </source>
</evidence>
<proteinExistence type="inferred from homology"/>
<feature type="signal peptide" evidence="4">
    <location>
        <begin position="1"/>
        <end position="24"/>
    </location>
</feature>
<comment type="similarity">
    <text evidence="1">Belongs to the peptidase S8 family.</text>
</comment>